<keyword evidence="3" id="KW-1185">Reference proteome</keyword>
<evidence type="ECO:0000256" key="1">
    <source>
        <dbReference type="SAM" id="MobiDB-lite"/>
    </source>
</evidence>
<dbReference type="InParanoid" id="M1DB41"/>
<dbReference type="EnsemblPlants" id="PGSC0003DMT400086157">
    <property type="protein sequence ID" value="PGSC0003DMT400086157"/>
    <property type="gene ID" value="PGSC0003DMG400035728"/>
</dbReference>
<accession>M1DB41</accession>
<evidence type="ECO:0000313" key="3">
    <source>
        <dbReference type="Proteomes" id="UP000011115"/>
    </source>
</evidence>
<reference evidence="3" key="1">
    <citation type="journal article" date="2011" name="Nature">
        <title>Genome sequence and analysis of the tuber crop potato.</title>
        <authorList>
            <consortium name="The Potato Genome Sequencing Consortium"/>
        </authorList>
    </citation>
    <scope>NUCLEOTIDE SEQUENCE [LARGE SCALE GENOMIC DNA]</scope>
    <source>
        <strain evidence="3">cv. DM1-3 516 R44</strain>
    </source>
</reference>
<reference evidence="2" key="2">
    <citation type="submission" date="2015-06" db="UniProtKB">
        <authorList>
            <consortium name="EnsemblPlants"/>
        </authorList>
    </citation>
    <scope>IDENTIFICATION</scope>
    <source>
        <strain evidence="2">DM1-3 516 R44</strain>
    </source>
</reference>
<dbReference type="Gramene" id="PGSC0003DMT400086157">
    <property type="protein sequence ID" value="PGSC0003DMT400086157"/>
    <property type="gene ID" value="PGSC0003DMG400035728"/>
</dbReference>
<evidence type="ECO:0000313" key="2">
    <source>
        <dbReference type="EnsemblPlants" id="PGSC0003DMT400086157"/>
    </source>
</evidence>
<dbReference type="Proteomes" id="UP000011115">
    <property type="component" value="Unassembled WGS sequence"/>
</dbReference>
<protein>
    <submittedName>
        <fullName evidence="2">Polyprotein</fullName>
    </submittedName>
</protein>
<feature type="region of interest" description="Disordered" evidence="1">
    <location>
        <begin position="1"/>
        <end position="36"/>
    </location>
</feature>
<dbReference type="AlphaFoldDB" id="M1DB41"/>
<sequence length="122" mass="13594">MNTRRANARRMEEENVNEGVPSQGPAGPQGPKVPQAPIDLATMKNVEIWSALQILTQSVTAQVNRDSRAPVNPNSVASRLRDFTRMNPPVFHGSKVEEDPQGFIDEVYKVLDVMRVSPQEKE</sequence>
<dbReference type="PaxDb" id="4113-PGSC0003DMT400086157"/>
<name>M1DB41_SOLTU</name>
<dbReference type="HOGENOM" id="CLU_134717_3_0_1"/>
<proteinExistence type="predicted"/>
<organism evidence="2 3">
    <name type="scientific">Solanum tuberosum</name>
    <name type="common">Potato</name>
    <dbReference type="NCBI Taxonomy" id="4113"/>
    <lineage>
        <taxon>Eukaryota</taxon>
        <taxon>Viridiplantae</taxon>
        <taxon>Streptophyta</taxon>
        <taxon>Embryophyta</taxon>
        <taxon>Tracheophyta</taxon>
        <taxon>Spermatophyta</taxon>
        <taxon>Magnoliopsida</taxon>
        <taxon>eudicotyledons</taxon>
        <taxon>Gunneridae</taxon>
        <taxon>Pentapetalae</taxon>
        <taxon>asterids</taxon>
        <taxon>lamiids</taxon>
        <taxon>Solanales</taxon>
        <taxon>Solanaceae</taxon>
        <taxon>Solanoideae</taxon>
        <taxon>Solaneae</taxon>
        <taxon>Solanum</taxon>
    </lineage>
</organism>